<feature type="signal peptide" evidence="1">
    <location>
        <begin position="1"/>
        <end position="23"/>
    </location>
</feature>
<dbReference type="AlphaFoldDB" id="A0A2X2C6C9"/>
<keyword evidence="1" id="KW-0732">Signal</keyword>
<dbReference type="Gene3D" id="3.90.640.20">
    <property type="entry name" value="Heat-shock cognate protein, ATPase"/>
    <property type="match status" value="1"/>
</dbReference>
<keyword evidence="4" id="KW-0449">Lipoprotein</keyword>
<keyword evidence="6" id="KW-1185">Reference proteome</keyword>
<proteinExistence type="predicted"/>
<gene>
    <name evidence="3" type="ORF">IRZ65_02805</name>
    <name evidence="4" type="ORF">NCTC11842_00846</name>
</gene>
<evidence type="ECO:0000313" key="3">
    <source>
        <dbReference type="EMBL" id="MBF8639613.1"/>
    </source>
</evidence>
<dbReference type="RefSeq" id="WP_010797079.1">
    <property type="nucleotide sequence ID" value="NZ_CP069270.1"/>
</dbReference>
<dbReference type="PROSITE" id="PS51257">
    <property type="entry name" value="PROKAR_LIPOPROTEIN"/>
    <property type="match status" value="1"/>
</dbReference>
<dbReference type="Proteomes" id="UP000250443">
    <property type="component" value="Unassembled WGS sequence"/>
</dbReference>
<dbReference type="Proteomes" id="UP000626180">
    <property type="component" value="Unassembled WGS sequence"/>
</dbReference>
<evidence type="ECO:0000313" key="5">
    <source>
        <dbReference type="Proteomes" id="UP000250443"/>
    </source>
</evidence>
<name>A0A2X2C6C9_PSELU</name>
<sequence length="249" mass="27891">MRLSKLLVIASAAVLLSACQSFFKPDLNEPLKPKRVAWEHRPAGCANADCPFVNVDTLKFDDEHLNAIIEQALLEETRPEPGAPVAQSLDAYEQDFLRNAQPRWSSYLQANIREQHDGLVIVELSSYLDTGGAHGQPGRSIINYDRQQKKVLRLQDILVPGQEQAFWDVAKTAHQAWLIANGLKDDGAFEKEWPFVKTSNIALDFGAVTLKYDVTSIAPYSMGHPLIKIPYPKLNGIVRPEYFPGRRAL</sequence>
<dbReference type="EMBL" id="UAUF01000008">
    <property type="protein sequence ID" value="SPZ02808.1"/>
    <property type="molecule type" value="Genomic_DNA"/>
</dbReference>
<dbReference type="InterPro" id="IPR037126">
    <property type="entry name" value="PdaC/RsiV-like_sf"/>
</dbReference>
<evidence type="ECO:0000313" key="4">
    <source>
        <dbReference type="EMBL" id="SPZ02808.1"/>
    </source>
</evidence>
<evidence type="ECO:0000256" key="1">
    <source>
        <dbReference type="SAM" id="SignalP"/>
    </source>
</evidence>
<protein>
    <submittedName>
        <fullName evidence="3">DUF3298 domain-containing protein</fullName>
    </submittedName>
    <submittedName>
        <fullName evidence="4">Lipoprotein</fullName>
    </submittedName>
</protein>
<evidence type="ECO:0000259" key="2">
    <source>
        <dbReference type="Pfam" id="PF11738"/>
    </source>
</evidence>
<accession>A0A2X2C6C9</accession>
<dbReference type="Gene3D" id="3.30.565.40">
    <property type="entry name" value="Fervidobacterium nodosum Rt17-B1 like"/>
    <property type="match status" value="1"/>
</dbReference>
<dbReference type="Pfam" id="PF11738">
    <property type="entry name" value="DUF3298"/>
    <property type="match status" value="1"/>
</dbReference>
<dbReference type="EMBL" id="JADMCD010000001">
    <property type="protein sequence ID" value="MBF8639613.1"/>
    <property type="molecule type" value="Genomic_DNA"/>
</dbReference>
<reference evidence="3 6" key="2">
    <citation type="submission" date="2020-10" db="EMBL/GenBank/DDBJ databases">
        <title>Genome sequences of Pseudomonas isolates.</title>
        <authorList>
            <person name="Wessels L."/>
            <person name="Reich F."/>
            <person name="Hammerl J."/>
        </authorList>
    </citation>
    <scope>NUCLEOTIDE SEQUENCE [LARGE SCALE GENOMIC DNA]</scope>
    <source>
        <strain evidence="3 6">20-MO00624-0</strain>
    </source>
</reference>
<organism evidence="4 5">
    <name type="scientific">Pseudomonas luteola</name>
    <dbReference type="NCBI Taxonomy" id="47886"/>
    <lineage>
        <taxon>Bacteria</taxon>
        <taxon>Pseudomonadati</taxon>
        <taxon>Pseudomonadota</taxon>
        <taxon>Gammaproteobacteria</taxon>
        <taxon>Pseudomonadales</taxon>
        <taxon>Pseudomonadaceae</taxon>
        <taxon>Pseudomonas</taxon>
    </lineage>
</organism>
<feature type="chain" id="PRO_5016160290" evidence="1">
    <location>
        <begin position="24"/>
        <end position="249"/>
    </location>
</feature>
<feature type="domain" description="DUF3298" evidence="2">
    <location>
        <begin position="156"/>
        <end position="231"/>
    </location>
</feature>
<reference evidence="4 5" key="1">
    <citation type="submission" date="2018-06" db="EMBL/GenBank/DDBJ databases">
        <authorList>
            <consortium name="Pathogen Informatics"/>
            <person name="Doyle S."/>
        </authorList>
    </citation>
    <scope>NUCLEOTIDE SEQUENCE [LARGE SCALE GENOMIC DNA]</scope>
    <source>
        <strain evidence="4 5">NCTC11842</strain>
    </source>
</reference>
<dbReference type="InterPro" id="IPR021729">
    <property type="entry name" value="DUF3298"/>
</dbReference>
<evidence type="ECO:0000313" key="6">
    <source>
        <dbReference type="Proteomes" id="UP000626180"/>
    </source>
</evidence>